<organism evidence="2 3">
    <name type="scientific">Bradyrhizobium shewense</name>
    <dbReference type="NCBI Taxonomy" id="1761772"/>
    <lineage>
        <taxon>Bacteria</taxon>
        <taxon>Pseudomonadati</taxon>
        <taxon>Pseudomonadota</taxon>
        <taxon>Alphaproteobacteria</taxon>
        <taxon>Hyphomicrobiales</taxon>
        <taxon>Nitrobacteraceae</taxon>
        <taxon>Bradyrhizobium</taxon>
    </lineage>
</organism>
<feature type="region of interest" description="Disordered" evidence="1">
    <location>
        <begin position="1"/>
        <end position="24"/>
    </location>
</feature>
<dbReference type="EMBL" id="FMAI01000006">
    <property type="protein sequence ID" value="SCB33373.1"/>
    <property type="molecule type" value="Genomic_DNA"/>
</dbReference>
<sequence>MCTKYDPQHEAEAAMKQAAASEGADRQRLIQLALAWHELARDQRDERTD</sequence>
<keyword evidence="3" id="KW-1185">Reference proteome</keyword>
<dbReference type="Proteomes" id="UP000199184">
    <property type="component" value="Unassembled WGS sequence"/>
</dbReference>
<accession>A0A1C3W051</accession>
<feature type="compositionally biased region" description="Basic and acidic residues" evidence="1">
    <location>
        <begin position="1"/>
        <end position="13"/>
    </location>
</feature>
<evidence type="ECO:0000256" key="1">
    <source>
        <dbReference type="SAM" id="MobiDB-lite"/>
    </source>
</evidence>
<protein>
    <submittedName>
        <fullName evidence="2">Uncharacterized protein</fullName>
    </submittedName>
</protein>
<evidence type="ECO:0000313" key="3">
    <source>
        <dbReference type="Proteomes" id="UP000199184"/>
    </source>
</evidence>
<proteinExistence type="predicted"/>
<gene>
    <name evidence="2" type="ORF">GA0061098_1006112</name>
</gene>
<name>A0A1C3W051_9BRAD</name>
<evidence type="ECO:0000313" key="2">
    <source>
        <dbReference type="EMBL" id="SCB33373.1"/>
    </source>
</evidence>
<reference evidence="3" key="1">
    <citation type="submission" date="2016-08" db="EMBL/GenBank/DDBJ databases">
        <authorList>
            <person name="Varghese N."/>
            <person name="Submissions Spin"/>
        </authorList>
    </citation>
    <scope>NUCLEOTIDE SEQUENCE [LARGE SCALE GENOMIC DNA]</scope>
    <source>
        <strain evidence="3">ERR11</strain>
    </source>
</reference>
<dbReference type="AlphaFoldDB" id="A0A1C3W051"/>